<evidence type="ECO:0000256" key="7">
    <source>
        <dbReference type="ARBA" id="ARBA00022692"/>
    </source>
</evidence>
<dbReference type="GO" id="GO:0016301">
    <property type="term" value="F:kinase activity"/>
    <property type="evidence" value="ECO:0007669"/>
    <property type="project" value="UniProtKB-KW"/>
</dbReference>
<dbReference type="RefSeq" id="WP_069988395.1">
    <property type="nucleotide sequence ID" value="NZ_JACOQK010000001.1"/>
</dbReference>
<gene>
    <name evidence="17" type="ORF">H8Z77_05575</name>
</gene>
<keyword evidence="13 14" id="KW-0472">Membrane</keyword>
<dbReference type="PROSITE" id="PS50109">
    <property type="entry name" value="HIS_KIN"/>
    <property type="match status" value="1"/>
</dbReference>
<evidence type="ECO:0000256" key="5">
    <source>
        <dbReference type="ARBA" id="ARBA00022553"/>
    </source>
</evidence>
<evidence type="ECO:0000259" key="16">
    <source>
        <dbReference type="PROSITE" id="PS50885"/>
    </source>
</evidence>
<evidence type="ECO:0000256" key="10">
    <source>
        <dbReference type="ARBA" id="ARBA00022840"/>
    </source>
</evidence>
<feature type="domain" description="Histidine kinase" evidence="15">
    <location>
        <begin position="257"/>
        <end position="476"/>
    </location>
</feature>
<dbReference type="CDD" id="cd06225">
    <property type="entry name" value="HAMP"/>
    <property type="match status" value="1"/>
</dbReference>
<dbReference type="CDD" id="cd00082">
    <property type="entry name" value="HisKA"/>
    <property type="match status" value="1"/>
</dbReference>
<keyword evidence="7 14" id="KW-0812">Transmembrane</keyword>
<evidence type="ECO:0000256" key="12">
    <source>
        <dbReference type="ARBA" id="ARBA00023012"/>
    </source>
</evidence>
<evidence type="ECO:0000256" key="13">
    <source>
        <dbReference type="ARBA" id="ARBA00023136"/>
    </source>
</evidence>
<evidence type="ECO:0000256" key="3">
    <source>
        <dbReference type="ARBA" id="ARBA00012438"/>
    </source>
</evidence>
<sequence>MTIKKRMFISNILMIIIPAFLAVIILAGCLFIFLASMFPHAEYRLGFQEELTETRYEVVELVREWLDKTDPETEAELLELVQENRLTLQIYQGQQIIQRFGDEVLPQKQLEQSLAALDGSGTVSNGTFALFGEQLLLDGKTYQIHIYNPVVILSHDRLKLWVVGIGFFMVVVLVFIIFITNRFLIKFVFKRISDPLQTLAEGVHQIRDGNLTHRIFYSGEDEFKPVCEDFNEMAERLRISVVQLQKEEESRKELLASISHDIRSPLTSIRAYVDGLLDGIADTKEKQKAYLGIIQKKTSEIDQMVKKLFLFSKMDIGEYPYSPEILDVSREMEDFITASEEEYQHRGLNFQNVSIPQESFICADPTYFRSILTNLLDNSAKYKEKETVSVSITGERFKHRMVVYVDDDGPGVPEDALPKLFDVFYRNDLSRNNPNQGSGLGLAIVAKAVERMDGAVHAENLPQGGLRMVLEFPTVKGE</sequence>
<name>A0ABR7IQU3_9CLOT</name>
<dbReference type="Pfam" id="PF02518">
    <property type="entry name" value="HATPase_c"/>
    <property type="match status" value="1"/>
</dbReference>
<dbReference type="SMART" id="SM00387">
    <property type="entry name" value="HATPase_c"/>
    <property type="match status" value="1"/>
</dbReference>
<evidence type="ECO:0000256" key="11">
    <source>
        <dbReference type="ARBA" id="ARBA00022989"/>
    </source>
</evidence>
<evidence type="ECO:0000256" key="4">
    <source>
        <dbReference type="ARBA" id="ARBA00022475"/>
    </source>
</evidence>
<dbReference type="InterPro" id="IPR005467">
    <property type="entry name" value="His_kinase_dom"/>
</dbReference>
<protein>
    <recommendedName>
        <fullName evidence="3">histidine kinase</fullName>
        <ecNumber evidence="3">2.7.13.3</ecNumber>
    </recommendedName>
</protein>
<dbReference type="Gene3D" id="3.30.565.10">
    <property type="entry name" value="Histidine kinase-like ATPase, C-terminal domain"/>
    <property type="match status" value="1"/>
</dbReference>
<dbReference type="InterPro" id="IPR036097">
    <property type="entry name" value="HisK_dim/P_sf"/>
</dbReference>
<evidence type="ECO:0000256" key="1">
    <source>
        <dbReference type="ARBA" id="ARBA00000085"/>
    </source>
</evidence>
<keyword evidence="8" id="KW-0547">Nucleotide-binding</keyword>
<dbReference type="EC" id="2.7.13.3" evidence="3"/>
<reference evidence="17 18" key="1">
    <citation type="submission" date="2020-08" db="EMBL/GenBank/DDBJ databases">
        <title>Genome public.</title>
        <authorList>
            <person name="Liu C."/>
            <person name="Sun Q."/>
        </authorList>
    </citation>
    <scope>NUCLEOTIDE SEQUENCE [LARGE SCALE GENOMIC DNA]</scope>
    <source>
        <strain evidence="17 18">NSJ-27</strain>
    </source>
</reference>
<dbReference type="Gene3D" id="6.10.340.10">
    <property type="match status" value="1"/>
</dbReference>
<dbReference type="InterPro" id="IPR003660">
    <property type="entry name" value="HAMP_dom"/>
</dbReference>
<dbReference type="SMART" id="SM00304">
    <property type="entry name" value="HAMP"/>
    <property type="match status" value="1"/>
</dbReference>
<dbReference type="PANTHER" id="PTHR45528:SF1">
    <property type="entry name" value="SENSOR HISTIDINE KINASE CPXA"/>
    <property type="match status" value="1"/>
</dbReference>
<evidence type="ECO:0000256" key="9">
    <source>
        <dbReference type="ARBA" id="ARBA00022777"/>
    </source>
</evidence>
<keyword evidence="9 17" id="KW-0418">Kinase</keyword>
<dbReference type="InterPro" id="IPR004358">
    <property type="entry name" value="Sig_transdc_His_kin-like_C"/>
</dbReference>
<dbReference type="SUPFAM" id="SSF47384">
    <property type="entry name" value="Homodimeric domain of signal transducing histidine kinase"/>
    <property type="match status" value="1"/>
</dbReference>
<dbReference type="Pfam" id="PF00672">
    <property type="entry name" value="HAMP"/>
    <property type="match status" value="1"/>
</dbReference>
<feature type="transmembrane region" description="Helical" evidence="14">
    <location>
        <begin position="12"/>
        <end position="38"/>
    </location>
</feature>
<dbReference type="SMART" id="SM00388">
    <property type="entry name" value="HisKA"/>
    <property type="match status" value="1"/>
</dbReference>
<dbReference type="InterPro" id="IPR003661">
    <property type="entry name" value="HisK_dim/P_dom"/>
</dbReference>
<comment type="caution">
    <text evidence="17">The sequence shown here is derived from an EMBL/GenBank/DDBJ whole genome shotgun (WGS) entry which is preliminary data.</text>
</comment>
<evidence type="ECO:0000256" key="8">
    <source>
        <dbReference type="ARBA" id="ARBA00022741"/>
    </source>
</evidence>
<dbReference type="SUPFAM" id="SSF55874">
    <property type="entry name" value="ATPase domain of HSP90 chaperone/DNA topoisomerase II/histidine kinase"/>
    <property type="match status" value="1"/>
</dbReference>
<dbReference type="PROSITE" id="PS50885">
    <property type="entry name" value="HAMP"/>
    <property type="match status" value="1"/>
</dbReference>
<keyword evidence="12" id="KW-0902">Two-component regulatory system</keyword>
<feature type="transmembrane region" description="Helical" evidence="14">
    <location>
        <begin position="160"/>
        <end position="184"/>
    </location>
</feature>
<evidence type="ECO:0000259" key="15">
    <source>
        <dbReference type="PROSITE" id="PS50109"/>
    </source>
</evidence>
<dbReference type="InterPro" id="IPR050398">
    <property type="entry name" value="HssS/ArlS-like"/>
</dbReference>
<evidence type="ECO:0000256" key="14">
    <source>
        <dbReference type="SAM" id="Phobius"/>
    </source>
</evidence>
<keyword evidence="4" id="KW-1003">Cell membrane</keyword>
<comment type="subcellular location">
    <subcellularLocation>
        <location evidence="2">Cell membrane</location>
        <topology evidence="2">Multi-pass membrane protein</topology>
    </subcellularLocation>
</comment>
<dbReference type="EMBL" id="JACOQK010000001">
    <property type="protein sequence ID" value="MBC5787493.1"/>
    <property type="molecule type" value="Genomic_DNA"/>
</dbReference>
<feature type="domain" description="HAMP" evidence="16">
    <location>
        <begin position="190"/>
        <end position="242"/>
    </location>
</feature>
<dbReference type="InterPro" id="IPR036890">
    <property type="entry name" value="HATPase_C_sf"/>
</dbReference>
<evidence type="ECO:0000313" key="17">
    <source>
        <dbReference type="EMBL" id="MBC5787493.1"/>
    </source>
</evidence>
<organism evidence="17 18">
    <name type="scientific">Clostridium facile</name>
    <dbReference type="NCBI Taxonomy" id="2763035"/>
    <lineage>
        <taxon>Bacteria</taxon>
        <taxon>Bacillati</taxon>
        <taxon>Bacillota</taxon>
        <taxon>Clostridia</taxon>
        <taxon>Eubacteriales</taxon>
        <taxon>Clostridiaceae</taxon>
        <taxon>Clostridium</taxon>
    </lineage>
</organism>
<keyword evidence="5" id="KW-0597">Phosphoprotein</keyword>
<dbReference type="PANTHER" id="PTHR45528">
    <property type="entry name" value="SENSOR HISTIDINE KINASE CPXA"/>
    <property type="match status" value="1"/>
</dbReference>
<evidence type="ECO:0000256" key="6">
    <source>
        <dbReference type="ARBA" id="ARBA00022679"/>
    </source>
</evidence>
<dbReference type="Gene3D" id="1.10.287.130">
    <property type="match status" value="1"/>
</dbReference>
<evidence type="ECO:0000313" key="18">
    <source>
        <dbReference type="Proteomes" id="UP000649151"/>
    </source>
</evidence>
<evidence type="ECO:0000256" key="2">
    <source>
        <dbReference type="ARBA" id="ARBA00004651"/>
    </source>
</evidence>
<keyword evidence="6" id="KW-0808">Transferase</keyword>
<keyword evidence="18" id="KW-1185">Reference proteome</keyword>
<comment type="catalytic activity">
    <reaction evidence="1">
        <text>ATP + protein L-histidine = ADP + protein N-phospho-L-histidine.</text>
        <dbReference type="EC" id="2.7.13.3"/>
    </reaction>
</comment>
<dbReference type="Proteomes" id="UP000649151">
    <property type="component" value="Unassembled WGS sequence"/>
</dbReference>
<dbReference type="PRINTS" id="PR00344">
    <property type="entry name" value="BCTRLSENSOR"/>
</dbReference>
<accession>A0ABR7IQU3</accession>
<dbReference type="InterPro" id="IPR003594">
    <property type="entry name" value="HATPase_dom"/>
</dbReference>
<dbReference type="PROSITE" id="PS51257">
    <property type="entry name" value="PROKAR_LIPOPROTEIN"/>
    <property type="match status" value="1"/>
</dbReference>
<dbReference type="Pfam" id="PF00512">
    <property type="entry name" value="HisKA"/>
    <property type="match status" value="1"/>
</dbReference>
<keyword evidence="11 14" id="KW-1133">Transmembrane helix</keyword>
<proteinExistence type="predicted"/>
<keyword evidence="10" id="KW-0067">ATP-binding</keyword>
<dbReference type="SUPFAM" id="SSF158472">
    <property type="entry name" value="HAMP domain-like"/>
    <property type="match status" value="1"/>
</dbReference>